<reference evidence="1 2" key="1">
    <citation type="journal article" date="2018" name="Science">
        <title>The opium poppy genome and morphinan production.</title>
        <authorList>
            <person name="Guo L."/>
            <person name="Winzer T."/>
            <person name="Yang X."/>
            <person name="Li Y."/>
            <person name="Ning Z."/>
            <person name="He Z."/>
            <person name="Teodor R."/>
            <person name="Lu Y."/>
            <person name="Bowser T.A."/>
            <person name="Graham I.A."/>
            <person name="Ye K."/>
        </authorList>
    </citation>
    <scope>NUCLEOTIDE SEQUENCE [LARGE SCALE GENOMIC DNA]</scope>
    <source>
        <strain evidence="2">cv. HN1</strain>
        <tissue evidence="1">Leaves</tissue>
    </source>
</reference>
<dbReference type="Gramene" id="RZC83528">
    <property type="protein sequence ID" value="RZC83528"/>
    <property type="gene ID" value="C5167_046314"/>
</dbReference>
<name>A0A4Y7LG63_PAPSO</name>
<protein>
    <submittedName>
        <fullName evidence="1">Uncharacterized protein</fullName>
    </submittedName>
</protein>
<gene>
    <name evidence="1" type="ORF">C5167_046314</name>
</gene>
<accession>A0A4Y7LG63</accession>
<dbReference type="EMBL" id="CM010725">
    <property type="protein sequence ID" value="RZC83528.1"/>
    <property type="molecule type" value="Genomic_DNA"/>
</dbReference>
<sequence length="26" mass="3310">MSYCSEAAKRELHHPLRQKYMLKFWR</sequence>
<dbReference type="AlphaFoldDB" id="A0A4Y7LG63"/>
<evidence type="ECO:0000313" key="2">
    <source>
        <dbReference type="Proteomes" id="UP000316621"/>
    </source>
</evidence>
<keyword evidence="2" id="KW-1185">Reference proteome</keyword>
<dbReference type="Proteomes" id="UP000316621">
    <property type="component" value="Chromosome 11"/>
</dbReference>
<proteinExistence type="predicted"/>
<organism evidence="1 2">
    <name type="scientific">Papaver somniferum</name>
    <name type="common">Opium poppy</name>
    <dbReference type="NCBI Taxonomy" id="3469"/>
    <lineage>
        <taxon>Eukaryota</taxon>
        <taxon>Viridiplantae</taxon>
        <taxon>Streptophyta</taxon>
        <taxon>Embryophyta</taxon>
        <taxon>Tracheophyta</taxon>
        <taxon>Spermatophyta</taxon>
        <taxon>Magnoliopsida</taxon>
        <taxon>Ranunculales</taxon>
        <taxon>Papaveraceae</taxon>
        <taxon>Papaveroideae</taxon>
        <taxon>Papaver</taxon>
    </lineage>
</organism>
<evidence type="ECO:0000313" key="1">
    <source>
        <dbReference type="EMBL" id="RZC83528.1"/>
    </source>
</evidence>